<name>A0ABT3A9P7_9ALTE</name>
<evidence type="ECO:0000256" key="6">
    <source>
        <dbReference type="ARBA" id="ARBA00023136"/>
    </source>
</evidence>
<feature type="transmembrane region" description="Helical" evidence="7">
    <location>
        <begin position="238"/>
        <end position="260"/>
    </location>
</feature>
<dbReference type="Gene3D" id="3.40.30.60">
    <property type="entry name" value="FHIPEP family, domain 1"/>
    <property type="match status" value="1"/>
</dbReference>
<accession>A0ABT3A9P7</accession>
<evidence type="ECO:0000256" key="7">
    <source>
        <dbReference type="SAM" id="Phobius"/>
    </source>
</evidence>
<feature type="transmembrane region" description="Helical" evidence="7">
    <location>
        <begin position="12"/>
        <end position="32"/>
    </location>
</feature>
<comment type="caution">
    <text evidence="8">The sequence shown here is derived from an EMBL/GenBank/DDBJ whole genome shotgun (WGS) entry which is preliminary data.</text>
</comment>
<evidence type="ECO:0000256" key="1">
    <source>
        <dbReference type="ARBA" id="ARBA00004651"/>
    </source>
</evidence>
<dbReference type="Gene3D" id="1.10.8.540">
    <property type="entry name" value="FHIPEP family, domain 3"/>
    <property type="match status" value="1"/>
</dbReference>
<dbReference type="InterPro" id="IPR001712">
    <property type="entry name" value="T3SS_FHIPEP"/>
</dbReference>
<dbReference type="RefSeq" id="WP_263712607.1">
    <property type="nucleotide sequence ID" value="NZ_JAOWKX010000005.1"/>
</dbReference>
<dbReference type="PANTHER" id="PTHR30161">
    <property type="entry name" value="FLAGELLAR EXPORT PROTEIN, MEMBRANE FLHA SUBUNIT-RELATED"/>
    <property type="match status" value="1"/>
</dbReference>
<keyword evidence="6 7" id="KW-0472">Membrane</keyword>
<feature type="transmembrane region" description="Helical" evidence="7">
    <location>
        <begin position="38"/>
        <end position="57"/>
    </location>
</feature>
<keyword evidence="4 7" id="KW-0812">Transmembrane</keyword>
<keyword evidence="8" id="KW-0966">Cell projection</keyword>
<evidence type="ECO:0000256" key="2">
    <source>
        <dbReference type="ARBA" id="ARBA00008835"/>
    </source>
</evidence>
<keyword evidence="9" id="KW-1185">Reference proteome</keyword>
<keyword evidence="5 7" id="KW-1133">Transmembrane helix</keyword>
<feature type="transmembrane region" description="Helical" evidence="7">
    <location>
        <begin position="298"/>
        <end position="315"/>
    </location>
</feature>
<evidence type="ECO:0000313" key="8">
    <source>
        <dbReference type="EMBL" id="MCV2885324.1"/>
    </source>
</evidence>
<dbReference type="PANTHER" id="PTHR30161:SF1">
    <property type="entry name" value="FLAGELLAR BIOSYNTHESIS PROTEIN FLHA-RELATED"/>
    <property type="match status" value="1"/>
</dbReference>
<protein>
    <submittedName>
        <fullName evidence="8">Flagellar biosynthesis protein FlhA</fullName>
    </submittedName>
</protein>
<dbReference type="Gene3D" id="3.40.50.12790">
    <property type="entry name" value="FHIPEP family, domain 4"/>
    <property type="match status" value="1"/>
</dbReference>
<dbReference type="PROSITE" id="PS00994">
    <property type="entry name" value="FHIPEP"/>
    <property type="match status" value="1"/>
</dbReference>
<gene>
    <name evidence="8" type="ORF">OE749_11530</name>
</gene>
<comment type="subcellular location">
    <subcellularLocation>
        <location evidence="1">Cell membrane</location>
        <topology evidence="1">Multi-pass membrane protein</topology>
    </subcellularLocation>
</comment>
<evidence type="ECO:0000256" key="3">
    <source>
        <dbReference type="ARBA" id="ARBA00022475"/>
    </source>
</evidence>
<evidence type="ECO:0000313" key="9">
    <source>
        <dbReference type="Proteomes" id="UP001652504"/>
    </source>
</evidence>
<feature type="transmembrane region" description="Helical" evidence="7">
    <location>
        <begin position="69"/>
        <end position="89"/>
    </location>
</feature>
<proteinExistence type="inferred from homology"/>
<dbReference type="InterPro" id="IPR042193">
    <property type="entry name" value="FHIPEP_3"/>
</dbReference>
<organism evidence="8 9">
    <name type="scientific">Fluctibacter corallii</name>
    <dbReference type="NCBI Taxonomy" id="2984329"/>
    <lineage>
        <taxon>Bacteria</taxon>
        <taxon>Pseudomonadati</taxon>
        <taxon>Pseudomonadota</taxon>
        <taxon>Gammaproteobacteria</taxon>
        <taxon>Alteromonadales</taxon>
        <taxon>Alteromonadaceae</taxon>
        <taxon>Fluctibacter</taxon>
    </lineage>
</organism>
<evidence type="ECO:0000256" key="5">
    <source>
        <dbReference type="ARBA" id="ARBA00022989"/>
    </source>
</evidence>
<dbReference type="Proteomes" id="UP001652504">
    <property type="component" value="Unassembled WGS sequence"/>
</dbReference>
<evidence type="ECO:0000256" key="4">
    <source>
        <dbReference type="ARBA" id="ARBA00022692"/>
    </source>
</evidence>
<dbReference type="PRINTS" id="PR00949">
    <property type="entry name" value="TYPE3IMAPROT"/>
</dbReference>
<dbReference type="PIRSF" id="PIRSF005419">
    <property type="entry name" value="FlhA"/>
    <property type="match status" value="1"/>
</dbReference>
<sequence length="678" mass="74363">MKMFAKRFGIGGEAFFALGVVAILMLLFVPVSKWLLDILIILNVSLALLVLLLTFYSERPLDFSTFPSVLLLATLFRLGLNISSTRLILDNGDAGKVIMAVGDYVVAGNYVIGLVIFFILVVVQFVVVTNGAQRVAEVAARFTLDSMPGKQMSIDADLNMGIIDEKEAQHRRAMIEKEANFYGAMDGATKFVKGDAIAGIVIILINIIGGLSIGVAQGGLSWQQALHLYTLLTVGDGIVTQIPSLIIAVGTGIIITRAATQGNLADQLFTQVVTHPFTLALVAVLLAAAAMAPGLPGFSLLFVSAVFAVFGFVAYRKHNAVKEDIDEVETQDEPSGNGLSLTIAMHETLFDDSKEIQSEVKSRYETFKQQYENKYGLLLPDIDFHKDDGVDENTYSIHIRNIEYASGAIYPTSILAIDPADKLSGVDGIRTKEPAYGLNAVWLKSELGESAKQQGLTIVQPDTILLTHITEFIKQHAQEFVSRSFVDQVLEEQRDQNETLVAEVVPTQLAIADVHQIFVNLIQEKVPLHNAGLMFEVLADKARTEKNVEILTEFVRQRLKVQLTNPLADKAKTLHIISLNPNFERKLMSAANNQDGQALLVSPQDLDHLIKQITVFAEKAIGLNVEPILLVNPMIRRSVWRTITRSLPMVHVLSTAEIPNHIQIDSLGVVSDHNLQVA</sequence>
<dbReference type="InterPro" id="IPR025505">
    <property type="entry name" value="FHIPEP_CS"/>
</dbReference>
<feature type="transmembrane region" description="Helical" evidence="7">
    <location>
        <begin position="109"/>
        <end position="128"/>
    </location>
</feature>
<reference evidence="8 9" key="1">
    <citation type="submission" date="2022-10" db="EMBL/GenBank/DDBJ databases">
        <title>Aestuariibacter sp. AA17 isolated from Montipora capitata coral fragment.</title>
        <authorList>
            <person name="Emsley S.A."/>
            <person name="Pfannmuller K.M."/>
            <person name="Loughran R.M."/>
            <person name="Shlafstein M."/>
            <person name="Papke E."/>
            <person name="Saw J.H."/>
            <person name="Ushijima B."/>
            <person name="Videau P."/>
        </authorList>
    </citation>
    <scope>NUCLEOTIDE SEQUENCE [LARGE SCALE GENOMIC DNA]</scope>
    <source>
        <strain evidence="8 9">AA17</strain>
    </source>
</reference>
<dbReference type="InterPro" id="IPR042194">
    <property type="entry name" value="FHIPEP_1"/>
</dbReference>
<comment type="similarity">
    <text evidence="2">Belongs to the FHIPEP (flagella/HR/invasion proteins export pore) family.</text>
</comment>
<keyword evidence="8" id="KW-0282">Flagellum</keyword>
<keyword evidence="8" id="KW-0969">Cilium</keyword>
<dbReference type="EMBL" id="JAOWKX010000005">
    <property type="protein sequence ID" value="MCV2885324.1"/>
    <property type="molecule type" value="Genomic_DNA"/>
</dbReference>
<feature type="transmembrane region" description="Helical" evidence="7">
    <location>
        <begin position="196"/>
        <end position="218"/>
    </location>
</feature>
<dbReference type="Pfam" id="PF00771">
    <property type="entry name" value="FHIPEP"/>
    <property type="match status" value="1"/>
</dbReference>
<dbReference type="InterPro" id="IPR042196">
    <property type="entry name" value="FHIPEP_4"/>
</dbReference>
<keyword evidence="3" id="KW-1003">Cell membrane</keyword>
<feature type="transmembrane region" description="Helical" evidence="7">
    <location>
        <begin position="272"/>
        <end position="292"/>
    </location>
</feature>